<reference evidence="2 3" key="1">
    <citation type="submission" date="2020-08" db="EMBL/GenBank/DDBJ databases">
        <title>Genomic Encyclopedia of Type Strains, Phase III (KMG-III): the genomes of soil and plant-associated and newly described type strains.</title>
        <authorList>
            <person name="Whitman W."/>
        </authorList>
    </citation>
    <scope>NUCLEOTIDE SEQUENCE [LARGE SCALE GENOMIC DNA]</scope>
    <source>
        <strain evidence="2 3">CECT 7282</strain>
    </source>
</reference>
<keyword evidence="3" id="KW-1185">Reference proteome</keyword>
<dbReference type="Proteomes" id="UP000547614">
    <property type="component" value="Unassembled WGS sequence"/>
</dbReference>
<keyword evidence="1" id="KW-1133">Transmembrane helix</keyword>
<dbReference type="RefSeq" id="WP_183327356.1">
    <property type="nucleotide sequence ID" value="NZ_JACHXP010000021.1"/>
</dbReference>
<protein>
    <submittedName>
        <fullName evidence="2">Putative membrane protein</fullName>
    </submittedName>
</protein>
<organism evidence="2 3">
    <name type="scientific">Halomonas cerina</name>
    <dbReference type="NCBI Taxonomy" id="447424"/>
    <lineage>
        <taxon>Bacteria</taxon>
        <taxon>Pseudomonadati</taxon>
        <taxon>Pseudomonadota</taxon>
        <taxon>Gammaproteobacteria</taxon>
        <taxon>Oceanospirillales</taxon>
        <taxon>Halomonadaceae</taxon>
        <taxon>Halomonas</taxon>
    </lineage>
</organism>
<feature type="transmembrane region" description="Helical" evidence="1">
    <location>
        <begin position="28"/>
        <end position="55"/>
    </location>
</feature>
<gene>
    <name evidence="2" type="ORF">FHR94_003354</name>
</gene>
<keyword evidence="1" id="KW-0812">Transmembrane</keyword>
<keyword evidence="1" id="KW-0472">Membrane</keyword>
<dbReference type="EMBL" id="JACHXP010000021">
    <property type="protein sequence ID" value="MBB3192078.1"/>
    <property type="molecule type" value="Genomic_DNA"/>
</dbReference>
<dbReference type="AlphaFoldDB" id="A0A839VD78"/>
<accession>A0A839VD78</accession>
<name>A0A839VD78_9GAMM</name>
<proteinExistence type="predicted"/>
<comment type="caution">
    <text evidence="2">The sequence shown here is derived from an EMBL/GenBank/DDBJ whole genome shotgun (WGS) entry which is preliminary data.</text>
</comment>
<sequence length="63" mass="6798">MIAALLDPFRTVAQALVDLLPLDASEQAIGLAVMGGLLLTLALFILPICLLGAWLEHRDRRTS</sequence>
<evidence type="ECO:0000313" key="3">
    <source>
        <dbReference type="Proteomes" id="UP000547614"/>
    </source>
</evidence>
<evidence type="ECO:0000313" key="2">
    <source>
        <dbReference type="EMBL" id="MBB3192078.1"/>
    </source>
</evidence>
<evidence type="ECO:0000256" key="1">
    <source>
        <dbReference type="SAM" id="Phobius"/>
    </source>
</evidence>